<dbReference type="SUPFAM" id="SSF52266">
    <property type="entry name" value="SGNH hydrolase"/>
    <property type="match status" value="1"/>
</dbReference>
<feature type="domain" description="SGNH hydrolase-type esterase" evidence="1">
    <location>
        <begin position="53"/>
        <end position="239"/>
    </location>
</feature>
<dbReference type="GO" id="GO:0004622">
    <property type="term" value="F:phosphatidylcholine lysophospholipase activity"/>
    <property type="evidence" value="ECO:0007669"/>
    <property type="project" value="TreeGrafter"/>
</dbReference>
<dbReference type="KEGG" id="elut:CKA38_01630"/>
<evidence type="ECO:0000313" key="3">
    <source>
        <dbReference type="Proteomes" id="UP000244896"/>
    </source>
</evidence>
<name>A0A2U8E0M4_9BACT</name>
<dbReference type="InterPro" id="IPR036514">
    <property type="entry name" value="SGNH_hydro_sf"/>
</dbReference>
<sequence length="264" mass="28750">MTTRFNYMRAHSENAGFVFALIVIIAAFMSPVHARASKLVDNLKAGKDQTVVCFGTSLTATGQWVADLGKWLNTLDPAGKARATVHKSGLSGQASQTGLNNLQSKVIKFNPNTVIIEFAINDAYEGPNYSPKHPDYGITVEKSKANLAAMIERIQNALPGAEIIIQTMNPVWNSPNGSGVSATSRPGLAAYYEGYVQVAKKYNLLLVDHYKNWIKLREADPELYKKYLRDGTHPTPEGSSAITFPEIKKALTGCASFGCPNDEP</sequence>
<dbReference type="AlphaFoldDB" id="A0A2U8E0M4"/>
<proteinExistence type="predicted"/>
<dbReference type="InterPro" id="IPR051532">
    <property type="entry name" value="Ester_Hydrolysis_Enzymes"/>
</dbReference>
<evidence type="ECO:0000313" key="2">
    <source>
        <dbReference type="EMBL" id="AWI08132.1"/>
    </source>
</evidence>
<dbReference type="CDD" id="cd00229">
    <property type="entry name" value="SGNH_hydrolase"/>
    <property type="match status" value="1"/>
</dbReference>
<dbReference type="EMBL" id="CP023004">
    <property type="protein sequence ID" value="AWI08132.1"/>
    <property type="molecule type" value="Genomic_DNA"/>
</dbReference>
<dbReference type="Gene3D" id="3.40.50.1110">
    <property type="entry name" value="SGNH hydrolase"/>
    <property type="match status" value="1"/>
</dbReference>
<dbReference type="Pfam" id="PF13472">
    <property type="entry name" value="Lipase_GDSL_2"/>
    <property type="match status" value="1"/>
</dbReference>
<dbReference type="Proteomes" id="UP000244896">
    <property type="component" value="Chromosome"/>
</dbReference>
<dbReference type="PANTHER" id="PTHR30383:SF5">
    <property type="entry name" value="SGNH HYDROLASE-TYPE ESTERASE DOMAIN-CONTAINING PROTEIN"/>
    <property type="match status" value="1"/>
</dbReference>
<dbReference type="PANTHER" id="PTHR30383">
    <property type="entry name" value="THIOESTERASE 1/PROTEASE 1/LYSOPHOSPHOLIPASE L1"/>
    <property type="match status" value="1"/>
</dbReference>
<evidence type="ECO:0000259" key="1">
    <source>
        <dbReference type="Pfam" id="PF13472"/>
    </source>
</evidence>
<gene>
    <name evidence="2" type="ORF">CKA38_01630</name>
</gene>
<accession>A0A2U8E0M4</accession>
<dbReference type="OrthoDB" id="9777593at2"/>
<protein>
    <recommendedName>
        <fullName evidence="1">SGNH hydrolase-type esterase domain-containing protein</fullName>
    </recommendedName>
</protein>
<reference evidence="2 3" key="1">
    <citation type="journal article" date="2018" name="Syst. Appl. Microbiol.">
        <title>Ereboglobus luteus gen. nov. sp. nov. from cockroach guts, and new insights into the oxygen relationship of the genera Opitutus and Didymococcus (Verrucomicrobia: Opitutaceae).</title>
        <authorList>
            <person name="Tegtmeier D."/>
            <person name="Belitz A."/>
            <person name="Radek R."/>
            <person name="Heimerl T."/>
            <person name="Brune A."/>
        </authorList>
    </citation>
    <scope>NUCLEOTIDE SEQUENCE [LARGE SCALE GENOMIC DNA]</scope>
    <source>
        <strain evidence="2 3">Ho45</strain>
    </source>
</reference>
<organism evidence="2 3">
    <name type="scientific">Ereboglobus luteus</name>
    <dbReference type="NCBI Taxonomy" id="1796921"/>
    <lineage>
        <taxon>Bacteria</taxon>
        <taxon>Pseudomonadati</taxon>
        <taxon>Verrucomicrobiota</taxon>
        <taxon>Opitutia</taxon>
        <taxon>Opitutales</taxon>
        <taxon>Opitutaceae</taxon>
        <taxon>Ereboglobus</taxon>
    </lineage>
</organism>
<keyword evidence="3" id="KW-1185">Reference proteome</keyword>
<dbReference type="InterPro" id="IPR013830">
    <property type="entry name" value="SGNH_hydro"/>
</dbReference>